<proteinExistence type="predicted"/>
<dbReference type="Proteomes" id="UP000286208">
    <property type="component" value="Unassembled WGS sequence"/>
</dbReference>
<reference evidence="1 2" key="1">
    <citation type="submission" date="2018-11" db="EMBL/GenBank/DDBJ databases">
        <title>Rhodococcus spongicola sp. nov. and Rhodococcus xishaensis sp. nov. from marine sponges.</title>
        <authorList>
            <person name="Li L."/>
            <person name="Lin H.W."/>
        </authorList>
    </citation>
    <scope>NUCLEOTIDE SEQUENCE [LARGE SCALE GENOMIC DNA]</scope>
    <source>
        <strain evidence="1 2">CCTCC AB2014297</strain>
    </source>
</reference>
<gene>
    <name evidence="1" type="ORF">EGT67_23375</name>
</gene>
<evidence type="ECO:0000313" key="1">
    <source>
        <dbReference type="EMBL" id="RVW07173.1"/>
    </source>
</evidence>
<sequence length="181" mass="20050">MIYTVECSFAEPTREDEWNEYYSDRKLPALISVTGFHTSQRFKAISTGCPVYLALHTIDGLELLNGDEYREKGGGSFARWQPDITDWHRNLYAGLDRAPDVAAGEYLVLSSTGPEALTQLGLAPHVMRAVAMEKNPEQRWLATTAGTDLPLLASLPKDVYVYVALTPQLRNASSLAASETR</sequence>
<organism evidence="1 2">
    <name type="scientific">Prescottella agglutinans</name>
    <dbReference type="NCBI Taxonomy" id="1644129"/>
    <lineage>
        <taxon>Bacteria</taxon>
        <taxon>Bacillati</taxon>
        <taxon>Actinomycetota</taxon>
        <taxon>Actinomycetes</taxon>
        <taxon>Mycobacteriales</taxon>
        <taxon>Nocardiaceae</taxon>
        <taxon>Prescottella</taxon>
    </lineage>
</organism>
<dbReference type="AlphaFoldDB" id="A0A3S3AFV7"/>
<protein>
    <submittedName>
        <fullName evidence="1">Sugar ABC transporter</fullName>
    </submittedName>
</protein>
<dbReference type="RefSeq" id="WP_127918494.1">
    <property type="nucleotide sequence ID" value="NZ_RKLP01000014.1"/>
</dbReference>
<dbReference type="EMBL" id="RKLP01000014">
    <property type="protein sequence ID" value="RVW07173.1"/>
    <property type="molecule type" value="Genomic_DNA"/>
</dbReference>
<accession>A0A3S3AFV7</accession>
<dbReference type="OrthoDB" id="3481501at2"/>
<name>A0A3S3AFV7_9NOCA</name>
<keyword evidence="2" id="KW-1185">Reference proteome</keyword>
<evidence type="ECO:0000313" key="2">
    <source>
        <dbReference type="Proteomes" id="UP000286208"/>
    </source>
</evidence>
<comment type="caution">
    <text evidence="1">The sequence shown here is derived from an EMBL/GenBank/DDBJ whole genome shotgun (WGS) entry which is preliminary data.</text>
</comment>